<keyword evidence="9 13" id="KW-1133">Transmembrane helix</keyword>
<feature type="transmembrane region" description="Helical" evidence="13">
    <location>
        <begin position="7"/>
        <end position="31"/>
    </location>
</feature>
<feature type="binding site" evidence="12">
    <location>
        <position position="432"/>
    </location>
    <ligand>
        <name>K(+)</name>
        <dbReference type="ChEBI" id="CHEBI:29103"/>
    </ligand>
</feature>
<comment type="similarity">
    <text evidence="2">Belongs to the TrkH potassium transport family.</text>
</comment>
<dbReference type="AlphaFoldDB" id="A0A9D2HGN9"/>
<evidence type="ECO:0000256" key="9">
    <source>
        <dbReference type="ARBA" id="ARBA00022989"/>
    </source>
</evidence>
<keyword evidence="8 12" id="KW-0630">Potassium</keyword>
<evidence type="ECO:0000256" key="8">
    <source>
        <dbReference type="ARBA" id="ARBA00022958"/>
    </source>
</evidence>
<dbReference type="GO" id="GO:0046872">
    <property type="term" value="F:metal ion binding"/>
    <property type="evidence" value="ECO:0007669"/>
    <property type="project" value="UniProtKB-KW"/>
</dbReference>
<dbReference type="GO" id="GO:0015379">
    <property type="term" value="F:potassium:chloride symporter activity"/>
    <property type="evidence" value="ECO:0007669"/>
    <property type="project" value="InterPro"/>
</dbReference>
<feature type="binding site" evidence="12">
    <location>
        <position position="113"/>
    </location>
    <ligand>
        <name>K(+)</name>
        <dbReference type="ChEBI" id="CHEBI:29103"/>
    </ligand>
</feature>
<dbReference type="PANTHER" id="PTHR32024">
    <property type="entry name" value="TRK SYSTEM POTASSIUM UPTAKE PROTEIN TRKG-RELATED"/>
    <property type="match status" value="1"/>
</dbReference>
<keyword evidence="7 13" id="KW-0812">Transmembrane</keyword>
<evidence type="ECO:0000256" key="10">
    <source>
        <dbReference type="ARBA" id="ARBA00023065"/>
    </source>
</evidence>
<evidence type="ECO:0000313" key="15">
    <source>
        <dbReference type="Proteomes" id="UP000824225"/>
    </source>
</evidence>
<gene>
    <name evidence="14" type="ORF">H9962_10000</name>
</gene>
<dbReference type="InterPro" id="IPR003445">
    <property type="entry name" value="Cat_transpt"/>
</dbReference>
<dbReference type="Proteomes" id="UP000824225">
    <property type="component" value="Unassembled WGS sequence"/>
</dbReference>
<keyword evidence="11 13" id="KW-0472">Membrane</keyword>
<organism evidence="14 15">
    <name type="scientific">Candidatus Mailhella merdigallinarum</name>
    <dbReference type="NCBI Taxonomy" id="2838658"/>
    <lineage>
        <taxon>Bacteria</taxon>
        <taxon>Pseudomonadati</taxon>
        <taxon>Thermodesulfobacteriota</taxon>
        <taxon>Desulfovibrionia</taxon>
        <taxon>Desulfovibrionales</taxon>
        <taxon>Desulfovibrionaceae</taxon>
        <taxon>Mailhella</taxon>
    </lineage>
</organism>
<feature type="transmembrane region" description="Helical" evidence="13">
    <location>
        <begin position="183"/>
        <end position="200"/>
    </location>
</feature>
<proteinExistence type="inferred from homology"/>
<reference evidence="14" key="2">
    <citation type="submission" date="2021-04" db="EMBL/GenBank/DDBJ databases">
        <authorList>
            <person name="Gilroy R."/>
        </authorList>
    </citation>
    <scope>NUCLEOTIDE SEQUENCE</scope>
    <source>
        <strain evidence="14">CHK186-16707</strain>
    </source>
</reference>
<reference evidence="14" key="1">
    <citation type="journal article" date="2021" name="PeerJ">
        <title>Extensive microbial diversity within the chicken gut microbiome revealed by metagenomics and culture.</title>
        <authorList>
            <person name="Gilroy R."/>
            <person name="Ravi A."/>
            <person name="Getino M."/>
            <person name="Pursley I."/>
            <person name="Horton D.L."/>
            <person name="Alikhan N.F."/>
            <person name="Baker D."/>
            <person name="Gharbi K."/>
            <person name="Hall N."/>
            <person name="Watson M."/>
            <person name="Adriaenssens E.M."/>
            <person name="Foster-Nyarko E."/>
            <person name="Jarju S."/>
            <person name="Secka A."/>
            <person name="Antonio M."/>
            <person name="Oren A."/>
            <person name="Chaudhuri R.R."/>
            <person name="La Ragione R."/>
            <person name="Hildebrand F."/>
            <person name="Pallen M.J."/>
        </authorList>
    </citation>
    <scope>NUCLEOTIDE SEQUENCE</scope>
    <source>
        <strain evidence="14">CHK186-16707</strain>
    </source>
</reference>
<keyword evidence="12" id="KW-0479">Metal-binding</keyword>
<feature type="transmembrane region" description="Helical" evidence="13">
    <location>
        <begin position="333"/>
        <end position="354"/>
    </location>
</feature>
<evidence type="ECO:0000256" key="7">
    <source>
        <dbReference type="ARBA" id="ARBA00022692"/>
    </source>
</evidence>
<evidence type="ECO:0000256" key="6">
    <source>
        <dbReference type="ARBA" id="ARBA00022538"/>
    </source>
</evidence>
<feature type="binding site" evidence="12">
    <location>
        <position position="221"/>
    </location>
    <ligand>
        <name>K(+)</name>
        <dbReference type="ChEBI" id="CHEBI:29103"/>
    </ligand>
</feature>
<evidence type="ECO:0000256" key="3">
    <source>
        <dbReference type="ARBA" id="ARBA00022448"/>
    </source>
</evidence>
<keyword evidence="5" id="KW-0997">Cell inner membrane</keyword>
<accession>A0A9D2HGN9</accession>
<evidence type="ECO:0000256" key="13">
    <source>
        <dbReference type="SAM" id="Phobius"/>
    </source>
</evidence>
<dbReference type="PANTHER" id="PTHR32024:SF2">
    <property type="entry name" value="TRK SYSTEM POTASSIUM UPTAKE PROTEIN TRKG-RELATED"/>
    <property type="match status" value="1"/>
</dbReference>
<dbReference type="PIRSF" id="PIRSF006247">
    <property type="entry name" value="TrkH"/>
    <property type="match status" value="1"/>
</dbReference>
<evidence type="ECO:0000256" key="11">
    <source>
        <dbReference type="ARBA" id="ARBA00023136"/>
    </source>
</evidence>
<feature type="binding site" evidence="12">
    <location>
        <position position="433"/>
    </location>
    <ligand>
        <name>K(+)</name>
        <dbReference type="ChEBI" id="CHEBI:29103"/>
    </ligand>
</feature>
<protein>
    <submittedName>
        <fullName evidence="14">TrkH family potassium uptake protein</fullName>
    </submittedName>
</protein>
<evidence type="ECO:0000313" key="14">
    <source>
        <dbReference type="EMBL" id="HJA09500.1"/>
    </source>
</evidence>
<dbReference type="EMBL" id="DXAN01000032">
    <property type="protein sequence ID" value="HJA09500.1"/>
    <property type="molecule type" value="Genomic_DNA"/>
</dbReference>
<feature type="binding site" evidence="12">
    <location>
        <position position="315"/>
    </location>
    <ligand>
        <name>K(+)</name>
        <dbReference type="ChEBI" id="CHEBI:29103"/>
    </ligand>
</feature>
<name>A0A9D2HGN9_9BACT</name>
<evidence type="ECO:0000256" key="4">
    <source>
        <dbReference type="ARBA" id="ARBA00022475"/>
    </source>
</evidence>
<feature type="transmembrane region" description="Helical" evidence="13">
    <location>
        <begin position="137"/>
        <end position="162"/>
    </location>
</feature>
<feature type="transmembrane region" description="Helical" evidence="13">
    <location>
        <begin position="43"/>
        <end position="60"/>
    </location>
</feature>
<dbReference type="Pfam" id="PF02386">
    <property type="entry name" value="TrkH"/>
    <property type="match status" value="2"/>
</dbReference>
<comment type="subcellular location">
    <subcellularLocation>
        <location evidence="1">Cell inner membrane</location>
        <topology evidence="1">Multi-pass membrane protein</topology>
    </subcellularLocation>
</comment>
<evidence type="ECO:0000256" key="5">
    <source>
        <dbReference type="ARBA" id="ARBA00022519"/>
    </source>
</evidence>
<feature type="binding site" evidence="12">
    <location>
        <position position="112"/>
    </location>
    <ligand>
        <name>K(+)</name>
        <dbReference type="ChEBI" id="CHEBI:29103"/>
    </ligand>
</feature>
<feature type="transmembrane region" description="Helical" evidence="13">
    <location>
        <begin position="452"/>
        <end position="476"/>
    </location>
</feature>
<feature type="transmembrane region" description="Helical" evidence="13">
    <location>
        <begin position="390"/>
        <end position="415"/>
    </location>
</feature>
<feature type="transmembrane region" description="Helical" evidence="13">
    <location>
        <begin position="273"/>
        <end position="292"/>
    </location>
</feature>
<feature type="transmembrane region" description="Helical" evidence="13">
    <location>
        <begin position="72"/>
        <end position="95"/>
    </location>
</feature>
<keyword evidence="6" id="KW-0633">Potassium transport</keyword>
<dbReference type="InterPro" id="IPR004772">
    <property type="entry name" value="TrkH"/>
</dbReference>
<keyword evidence="10" id="KW-0406">Ion transport</keyword>
<keyword evidence="3" id="KW-0813">Transport</keyword>
<dbReference type="GO" id="GO:0005886">
    <property type="term" value="C:plasma membrane"/>
    <property type="evidence" value="ECO:0007669"/>
    <property type="project" value="UniProtKB-SubCell"/>
</dbReference>
<evidence type="ECO:0000256" key="1">
    <source>
        <dbReference type="ARBA" id="ARBA00004429"/>
    </source>
</evidence>
<comment type="caution">
    <text evidence="14">The sequence shown here is derived from an EMBL/GenBank/DDBJ whole genome shotgun (WGS) entry which is preliminary data.</text>
</comment>
<evidence type="ECO:0000256" key="2">
    <source>
        <dbReference type="ARBA" id="ARBA00009137"/>
    </source>
</evidence>
<feature type="transmembrane region" description="Helical" evidence="13">
    <location>
        <begin position="237"/>
        <end position="261"/>
    </location>
</feature>
<feature type="binding site" evidence="12">
    <location>
        <position position="316"/>
    </location>
    <ligand>
        <name>K(+)</name>
        <dbReference type="ChEBI" id="CHEBI:29103"/>
    </ligand>
</feature>
<evidence type="ECO:0000256" key="12">
    <source>
        <dbReference type="PIRSR" id="PIRSR006247-1"/>
    </source>
</evidence>
<sequence length="482" mass="52308">MRLRSVLFILGALTVCLGLSLLPSMLVSLLYGEYDVLLRMARALLLVVSCGMAAVLVCRPRGENIRLGNREGVAIVGLCWLTACLAGAVPFVWVAHMSWTDAFFEAASGFTTTGATILTDIEILPRGLLFWRSQTQWMGGMGIIVFSLALLPFLGAGGMQMYKAEVTGPVKDKVAPRLSDTARSLWLVYLLLTSALILLLKVEGMDWYDAVNHAFAAMATGGFSTRNASVAAFPSPFIQWTLILFMFLAGINFSLHYLALCGRPGAYRHNTECVAYTLLTLLGGLVIAGLLMHRGGSFEPSLRAAFFQVVSLCTTTGFVTEDYSLWPLLSQGLLYGFILMGASAASTAGGLKVMRVVMLWRMARLEIRRLIHPRAVERVKMNGRSVAPEVLQGAACFFVLFLGFNFVGGLALMALGQDFVTAFSAASTCLSNVGPGFAAVGPVNNFAFLPDAALWLLSFLMVLGRLEIFTLLLLFLPAFWRS</sequence>
<keyword evidence="4" id="KW-1003">Cell membrane</keyword>